<dbReference type="SUPFAM" id="SSF47384">
    <property type="entry name" value="Homodimeric domain of signal transducing histidine kinase"/>
    <property type="match status" value="1"/>
</dbReference>
<dbReference type="RefSeq" id="WP_153249807.1">
    <property type="nucleotide sequence ID" value="NZ_CP044205.1"/>
</dbReference>
<dbReference type="EMBL" id="CP044205">
    <property type="protein sequence ID" value="QFY43831.1"/>
    <property type="molecule type" value="Genomic_DNA"/>
</dbReference>
<dbReference type="Proteomes" id="UP000325755">
    <property type="component" value="Chromosome"/>
</dbReference>
<keyword evidence="8" id="KW-0812">Transmembrane</keyword>
<evidence type="ECO:0000313" key="11">
    <source>
        <dbReference type="EMBL" id="QFY43831.1"/>
    </source>
</evidence>
<dbReference type="Gene3D" id="3.30.565.10">
    <property type="entry name" value="Histidine kinase-like ATPase, C-terminal domain"/>
    <property type="match status" value="1"/>
</dbReference>
<dbReference type="InterPro" id="IPR004358">
    <property type="entry name" value="Sig_transdc_His_kin-like_C"/>
</dbReference>
<accession>A0A5Q0BNL2</accession>
<dbReference type="PANTHER" id="PTHR43065">
    <property type="entry name" value="SENSOR HISTIDINE KINASE"/>
    <property type="match status" value="1"/>
</dbReference>
<feature type="transmembrane region" description="Helical" evidence="8">
    <location>
        <begin position="263"/>
        <end position="285"/>
    </location>
</feature>
<dbReference type="AlphaFoldDB" id="A0A5Q0BNL2"/>
<feature type="coiled-coil region" evidence="7">
    <location>
        <begin position="335"/>
        <end position="387"/>
    </location>
</feature>
<dbReference type="InterPro" id="IPR036097">
    <property type="entry name" value="HisK_dim/P_sf"/>
</dbReference>
<dbReference type="SUPFAM" id="SSF55874">
    <property type="entry name" value="ATPase domain of HSP90 chaperone/DNA topoisomerase II/histidine kinase"/>
    <property type="match status" value="1"/>
</dbReference>
<dbReference type="InterPro" id="IPR005467">
    <property type="entry name" value="His_kinase_dom"/>
</dbReference>
<evidence type="ECO:0000256" key="8">
    <source>
        <dbReference type="SAM" id="Phobius"/>
    </source>
</evidence>
<proteinExistence type="predicted"/>
<dbReference type="CDD" id="cd00082">
    <property type="entry name" value="HisKA"/>
    <property type="match status" value="1"/>
</dbReference>
<keyword evidence="12" id="KW-1185">Reference proteome</keyword>
<comment type="subcellular location">
    <subcellularLocation>
        <location evidence="2">Membrane</location>
    </subcellularLocation>
</comment>
<dbReference type="PANTHER" id="PTHR43065:SF50">
    <property type="entry name" value="HISTIDINE KINASE"/>
    <property type="match status" value="1"/>
</dbReference>
<dbReference type="PRINTS" id="PR00344">
    <property type="entry name" value="BCTRLSENSOR"/>
</dbReference>
<evidence type="ECO:0000256" key="2">
    <source>
        <dbReference type="ARBA" id="ARBA00004370"/>
    </source>
</evidence>
<evidence type="ECO:0000313" key="12">
    <source>
        <dbReference type="Proteomes" id="UP000325755"/>
    </source>
</evidence>
<name>A0A5Q0BNL2_9GAMM</name>
<dbReference type="OrthoDB" id="1931120at2"/>
<evidence type="ECO:0000256" key="5">
    <source>
        <dbReference type="ARBA" id="ARBA00022679"/>
    </source>
</evidence>
<evidence type="ECO:0000256" key="6">
    <source>
        <dbReference type="ARBA" id="ARBA00022777"/>
    </source>
</evidence>
<dbReference type="InParanoid" id="A0A5Q0BNL2"/>
<dbReference type="SUPFAM" id="SSF158472">
    <property type="entry name" value="HAMP domain-like"/>
    <property type="match status" value="1"/>
</dbReference>
<dbReference type="InterPro" id="IPR003660">
    <property type="entry name" value="HAMP_dom"/>
</dbReference>
<dbReference type="Gene3D" id="6.10.340.10">
    <property type="match status" value="1"/>
</dbReference>
<dbReference type="SMART" id="SM00387">
    <property type="entry name" value="HATPase_c"/>
    <property type="match status" value="1"/>
</dbReference>
<dbReference type="Pfam" id="PF00672">
    <property type="entry name" value="HAMP"/>
    <property type="match status" value="1"/>
</dbReference>
<dbReference type="PROSITE" id="PS50109">
    <property type="entry name" value="HIS_KIN"/>
    <property type="match status" value="1"/>
</dbReference>
<dbReference type="GO" id="GO:0016020">
    <property type="term" value="C:membrane"/>
    <property type="evidence" value="ECO:0007669"/>
    <property type="project" value="UniProtKB-SubCell"/>
</dbReference>
<comment type="catalytic activity">
    <reaction evidence="1">
        <text>ATP + protein L-histidine = ADP + protein N-phospho-L-histidine.</text>
        <dbReference type="EC" id="2.7.13.3"/>
    </reaction>
</comment>
<keyword evidence="8" id="KW-0472">Membrane</keyword>
<keyword evidence="4" id="KW-0597">Phosphoprotein</keyword>
<reference evidence="11 12" key="1">
    <citation type="submission" date="2019-09" db="EMBL/GenBank/DDBJ databases">
        <title>Ecophysiology of the spiral-shaped methanotroph Methylospira mobilis as revealed by the complete genome sequence.</title>
        <authorList>
            <person name="Oshkin I.Y."/>
            <person name="Dedysh S.N."/>
            <person name="Miroshnikov K."/>
            <person name="Danilova O.V."/>
            <person name="Hakobyan A."/>
            <person name="Liesack W."/>
        </authorList>
    </citation>
    <scope>NUCLEOTIDE SEQUENCE [LARGE SCALE GENOMIC DNA]</scope>
    <source>
        <strain evidence="11 12">Shm1</strain>
    </source>
</reference>
<dbReference type="CDD" id="cd06225">
    <property type="entry name" value="HAMP"/>
    <property type="match status" value="1"/>
</dbReference>
<organism evidence="11 12">
    <name type="scientific">Candidatus Methylospira mobilis</name>
    <dbReference type="NCBI Taxonomy" id="1808979"/>
    <lineage>
        <taxon>Bacteria</taxon>
        <taxon>Pseudomonadati</taxon>
        <taxon>Pseudomonadota</taxon>
        <taxon>Gammaproteobacteria</taxon>
        <taxon>Methylococcales</taxon>
        <taxon>Methylococcaceae</taxon>
        <taxon>Candidatus Methylospira</taxon>
    </lineage>
</organism>
<evidence type="ECO:0000259" key="9">
    <source>
        <dbReference type="PROSITE" id="PS50109"/>
    </source>
</evidence>
<feature type="domain" description="HAMP" evidence="10">
    <location>
        <begin position="287"/>
        <end position="340"/>
    </location>
</feature>
<dbReference type="InterPro" id="IPR036890">
    <property type="entry name" value="HATPase_C_sf"/>
</dbReference>
<dbReference type="InterPro" id="IPR003594">
    <property type="entry name" value="HATPase_dom"/>
</dbReference>
<keyword evidence="7" id="KW-0175">Coiled coil</keyword>
<dbReference type="EC" id="2.7.13.3" evidence="3"/>
<dbReference type="KEGG" id="mmob:F6R98_15320"/>
<dbReference type="Pfam" id="PF02518">
    <property type="entry name" value="HATPase_c"/>
    <property type="match status" value="1"/>
</dbReference>
<keyword evidence="8" id="KW-1133">Transmembrane helix</keyword>
<evidence type="ECO:0000256" key="7">
    <source>
        <dbReference type="SAM" id="Coils"/>
    </source>
</evidence>
<sequence>MSRFSLSIRLAVFVSFSVLLVTASLSAVVFHAFANKIDLQINHNLTDIADHKADELNRILQFERINLMSWLSSSVMLDVVVDDLDKRIGMELLNLKNYYHLHGDLYVFNAKKVLIASTQAGVLGNPMPGQWLPENDYRFIFKHHVDYIAGDIIAHAASLRAPQLPEQGYLVMTHSWEDVSRTLQPAETNFALRVSTMNNADLFTDTGVRSIPVEDGFSAQKLWVFDRKRYLGSISSPMEIGNFKFQIAAFVPENVARAPLEQLMLDLFIAAGSVAFPMILLVMLLSRHMVSPIKKLTSTIVNVEDSNDLSVRVVVSGQDEVANLGYAFNRMAEKLAAAFAKQASVEKELENLNANLEIQVNERTTELQQALKKLQSAQAHLVQSEKMVSLGQLVAGIAHEINNPVGAIYANMKPLKEYIDDIKNTLDFAQRQCMTGDGREKLQKLLGEIDYDFIVDDLEQLIGSQQQAAERIKNIVLALRNFSRLDQGEVKSVLIEDGLNSTLQMLQHLYKNRVVIEKDYKLNEMVDCCAGEINQVFMNILANAIQAIPKEGVITVKTARQGDCAVVTIRDTGIGISDAVKEKIFDPFFTTKDVGTGTGLGLSISYGIIEKHHGTLTVESDVDKGTTFIISIPLISQRAS</sequence>
<dbReference type="InterPro" id="IPR003661">
    <property type="entry name" value="HisK_dim/P_dom"/>
</dbReference>
<feature type="domain" description="Histidine kinase" evidence="9">
    <location>
        <begin position="396"/>
        <end position="636"/>
    </location>
</feature>
<dbReference type="GO" id="GO:0000155">
    <property type="term" value="F:phosphorelay sensor kinase activity"/>
    <property type="evidence" value="ECO:0007669"/>
    <property type="project" value="InterPro"/>
</dbReference>
<evidence type="ECO:0000256" key="3">
    <source>
        <dbReference type="ARBA" id="ARBA00012438"/>
    </source>
</evidence>
<keyword evidence="5" id="KW-0808">Transferase</keyword>
<dbReference type="Gene3D" id="1.10.287.130">
    <property type="match status" value="1"/>
</dbReference>
<dbReference type="SMART" id="SM00388">
    <property type="entry name" value="HisKA"/>
    <property type="match status" value="1"/>
</dbReference>
<gene>
    <name evidence="11" type="ORF">F6R98_15320</name>
</gene>
<dbReference type="PROSITE" id="PS50885">
    <property type="entry name" value="HAMP"/>
    <property type="match status" value="1"/>
</dbReference>
<evidence type="ECO:0000256" key="1">
    <source>
        <dbReference type="ARBA" id="ARBA00000085"/>
    </source>
</evidence>
<dbReference type="SMART" id="SM00304">
    <property type="entry name" value="HAMP"/>
    <property type="match status" value="1"/>
</dbReference>
<protein>
    <recommendedName>
        <fullName evidence="3">histidine kinase</fullName>
        <ecNumber evidence="3">2.7.13.3</ecNumber>
    </recommendedName>
</protein>
<evidence type="ECO:0000256" key="4">
    <source>
        <dbReference type="ARBA" id="ARBA00022553"/>
    </source>
</evidence>
<evidence type="ECO:0000259" key="10">
    <source>
        <dbReference type="PROSITE" id="PS50885"/>
    </source>
</evidence>
<keyword evidence="6" id="KW-0418">Kinase</keyword>